<dbReference type="SUPFAM" id="SSF51621">
    <property type="entry name" value="Phosphoenolpyruvate/pyruvate domain"/>
    <property type="match status" value="1"/>
</dbReference>
<keyword evidence="3 5" id="KW-0460">Magnesium</keyword>
<dbReference type="PANTHER" id="PTHR32308:SF0">
    <property type="entry name" value="HPCH_HPAI ALDOLASE_CITRATE LYASE DOMAIN-CONTAINING PROTEIN"/>
    <property type="match status" value="1"/>
</dbReference>
<dbReference type="GO" id="GO:0000287">
    <property type="term" value="F:magnesium ion binding"/>
    <property type="evidence" value="ECO:0007669"/>
    <property type="project" value="TreeGrafter"/>
</dbReference>
<comment type="caution">
    <text evidence="7">The sequence shown here is derived from an EMBL/GenBank/DDBJ whole genome shotgun (WGS) entry which is preliminary data.</text>
</comment>
<keyword evidence="8" id="KW-1185">Reference proteome</keyword>
<evidence type="ECO:0000313" key="8">
    <source>
        <dbReference type="Proteomes" id="UP000245793"/>
    </source>
</evidence>
<evidence type="ECO:0000256" key="2">
    <source>
        <dbReference type="ARBA" id="ARBA00022723"/>
    </source>
</evidence>
<dbReference type="InterPro" id="IPR011206">
    <property type="entry name" value="Citrate_lyase_beta/mcl1/mcl2"/>
</dbReference>
<feature type="binding site" evidence="5">
    <location>
        <position position="146"/>
    </location>
    <ligand>
        <name>Mg(2+)</name>
        <dbReference type="ChEBI" id="CHEBI:18420"/>
    </ligand>
</feature>
<keyword evidence="2 5" id="KW-0479">Metal-binding</keyword>
<evidence type="ECO:0000259" key="6">
    <source>
        <dbReference type="Pfam" id="PF03328"/>
    </source>
</evidence>
<evidence type="ECO:0000256" key="5">
    <source>
        <dbReference type="PIRSR" id="PIRSR015582-2"/>
    </source>
</evidence>
<dbReference type="InterPro" id="IPR040442">
    <property type="entry name" value="Pyrv_kinase-like_dom_sf"/>
</dbReference>
<dbReference type="GO" id="GO:0006107">
    <property type="term" value="P:oxaloacetate metabolic process"/>
    <property type="evidence" value="ECO:0007669"/>
    <property type="project" value="TreeGrafter"/>
</dbReference>
<dbReference type="PIRSF" id="PIRSF015582">
    <property type="entry name" value="Cit_lyase_B"/>
    <property type="match status" value="1"/>
</dbReference>
<proteinExistence type="predicted"/>
<feature type="binding site" evidence="4">
    <location>
        <position position="119"/>
    </location>
    <ligand>
        <name>substrate</name>
    </ligand>
</feature>
<evidence type="ECO:0000256" key="1">
    <source>
        <dbReference type="ARBA" id="ARBA00001946"/>
    </source>
</evidence>
<feature type="binding site" evidence="5">
    <location>
        <position position="119"/>
    </location>
    <ligand>
        <name>Mg(2+)</name>
        <dbReference type="ChEBI" id="CHEBI:18420"/>
    </ligand>
</feature>
<dbReference type="InterPro" id="IPR005000">
    <property type="entry name" value="Aldolase/citrate-lyase_domain"/>
</dbReference>
<dbReference type="RefSeq" id="WP_116479920.1">
    <property type="nucleotide sequence ID" value="NZ_CAUPJO010000001.1"/>
</dbReference>
<organism evidence="7 8">
    <name type="scientific">Ezakiella coagulans</name>
    <dbReference type="NCBI Taxonomy" id="46507"/>
    <lineage>
        <taxon>Bacteria</taxon>
        <taxon>Bacillati</taxon>
        <taxon>Bacillota</taxon>
        <taxon>Tissierellia</taxon>
        <taxon>Ezakiella</taxon>
    </lineage>
</organism>
<keyword evidence="7" id="KW-0456">Lyase</keyword>
<name>A0A2U1E4P9_9FIRM</name>
<gene>
    <name evidence="7" type="ORF">C7381_103159</name>
</gene>
<reference evidence="7 8" key="1">
    <citation type="submission" date="2018-04" db="EMBL/GenBank/DDBJ databases">
        <title>Genomic Encyclopedia of Type Strains, Phase IV (KMG-IV): sequencing the most valuable type-strain genomes for metagenomic binning, comparative biology and taxonomic classification.</title>
        <authorList>
            <person name="Goeker M."/>
        </authorList>
    </citation>
    <scope>NUCLEOTIDE SEQUENCE [LARGE SCALE GENOMIC DNA]</scope>
    <source>
        <strain evidence="7 8">DSM 20705</strain>
    </source>
</reference>
<dbReference type="Pfam" id="PF03328">
    <property type="entry name" value="HpcH_HpaI"/>
    <property type="match status" value="1"/>
</dbReference>
<dbReference type="AlphaFoldDB" id="A0A2U1E4P9"/>
<dbReference type="GO" id="GO:0016829">
    <property type="term" value="F:lyase activity"/>
    <property type="evidence" value="ECO:0007669"/>
    <property type="project" value="UniProtKB-KW"/>
</dbReference>
<evidence type="ECO:0000256" key="3">
    <source>
        <dbReference type="ARBA" id="ARBA00022842"/>
    </source>
</evidence>
<dbReference type="PANTHER" id="PTHR32308">
    <property type="entry name" value="LYASE BETA SUBUNIT, PUTATIVE (AFU_ORTHOLOGUE AFUA_4G13030)-RELATED"/>
    <property type="match status" value="1"/>
</dbReference>
<dbReference type="InterPro" id="IPR015813">
    <property type="entry name" value="Pyrv/PenolPyrv_kinase-like_dom"/>
</dbReference>
<feature type="domain" description="HpcH/HpaI aldolase/citrate lyase" evidence="6">
    <location>
        <begin position="4"/>
        <end position="214"/>
    </location>
</feature>
<comment type="cofactor">
    <cofactor evidence="1">
        <name>Mg(2+)</name>
        <dbReference type="ChEBI" id="CHEBI:18420"/>
    </cofactor>
</comment>
<dbReference type="Proteomes" id="UP000245793">
    <property type="component" value="Unassembled WGS sequence"/>
</dbReference>
<feature type="binding site" evidence="4">
    <location>
        <position position="66"/>
    </location>
    <ligand>
        <name>substrate</name>
    </ligand>
</feature>
<sequence length="286" mass="31549">MNYKTMLFIPGNNPGMLMSMDVLGADAYIVDLEDAVSLDNKDAARDMVKSYLNTFQKDRPYDVYVRINPPDTPFFNDDVEALKDAKINGLMLAKADPDNIVLLDKKLEGTDLRIFALIETARSLELAYEILSKVKRTEGVLLGAEDLTLDLGAKRTKASDEIKYARAKIVSAAKAAGVQAVDTPWTDTDDIPGLRQDTELAKAMGMTGKALISPRHVDDVNELFSPSKEDINYAKRVFKALEEAKKEGKGAFSLDGKMVDKPIILRATDVLKQAGEFTEELNGLIK</sequence>
<accession>A0A2U1E4P9</accession>
<evidence type="ECO:0000256" key="4">
    <source>
        <dbReference type="PIRSR" id="PIRSR015582-1"/>
    </source>
</evidence>
<protein>
    <submittedName>
        <fullName evidence="7">Citrate lyase subunit beta/citryl-CoA lyase</fullName>
    </submittedName>
</protein>
<dbReference type="Gene3D" id="3.20.20.60">
    <property type="entry name" value="Phosphoenolpyruvate-binding domains"/>
    <property type="match status" value="1"/>
</dbReference>
<dbReference type="EMBL" id="QEKV01000003">
    <property type="protein sequence ID" value="PVY94920.1"/>
    <property type="molecule type" value="Genomic_DNA"/>
</dbReference>
<evidence type="ECO:0000313" key="7">
    <source>
        <dbReference type="EMBL" id="PVY94920.1"/>
    </source>
</evidence>